<keyword evidence="11 15" id="KW-1133">Transmembrane helix</keyword>
<sequence>MHFSLLLLSLILYHSVTATSEYFYYTCDSSDTSAGNYTTNSTYLTNLEFLFSTLRSNSSADGFADGIVGTGPDQVTGISLCRGDLNASSCLSCLSGIPDILDLCPFYKTALMWYNSCYMYFWNNYFLSVANTEQPLININNVTVHPTQFDQAVAQLMSEMQSWAINNSPKFFATGVVKNFSTEISTIYGLVQCTPDMTKFQCQSCLQNLINEFPKYASRAIGARIISIRCNIRYESAPFYQGPAMVQIDGTTFSQIPALAPQPTPLGPSGVNNGNKKKSSVTALAITIPVAAVLLLAIIFCFCFYKNVSRGRKISKSDMVNSQHKIENVDSFFIDISVLRAATLNFHETTKLGEGGFGSVYKGVLPDGQEVAVKRLSQSSEQGLEQLKNELVLVAKLQHKNLVRVVRVCLEGQEKLLVYEFVPNGSLDTFLFDNIKRQELDWTKRQRIINGVARGLQYLHYDSQLTIVHRDLKASNILLDSAMNPKISDFGLARLFRVDETTVATSRVVGTYGYMAPEYAMHGFYSIKSDVFSFGVLLLEILTGRGNSGSFDGEHDEDLLSTIWEHWITGTITEIMDPLLDCPTYEIIRHAHVGLLCVQENPMNRPRMSEVVIMLSIDTISLEAPSKPAFYLRT</sequence>
<dbReference type="GO" id="GO:0006950">
    <property type="term" value="P:response to stress"/>
    <property type="evidence" value="ECO:0007669"/>
    <property type="project" value="UniProtKB-ARBA"/>
</dbReference>
<keyword evidence="7" id="KW-0677">Repeat</keyword>
<dbReference type="PROSITE" id="PS00108">
    <property type="entry name" value="PROTEIN_KINASE_ST"/>
    <property type="match status" value="1"/>
</dbReference>
<dbReference type="InterPro" id="IPR001245">
    <property type="entry name" value="Ser-Thr/Tyr_kinase_cat_dom"/>
</dbReference>
<evidence type="ECO:0000256" key="14">
    <source>
        <dbReference type="PROSITE-ProRule" id="PRU10141"/>
    </source>
</evidence>
<evidence type="ECO:0000313" key="19">
    <source>
        <dbReference type="EMBL" id="KAJ4813276.1"/>
    </source>
</evidence>
<dbReference type="Gene3D" id="3.30.200.20">
    <property type="entry name" value="Phosphorylase Kinase, domain 1"/>
    <property type="match status" value="1"/>
</dbReference>
<evidence type="ECO:0000256" key="5">
    <source>
        <dbReference type="ARBA" id="ARBA00022692"/>
    </source>
</evidence>
<feature type="chain" id="PRO_5043350392" evidence="16">
    <location>
        <begin position="19"/>
        <end position="634"/>
    </location>
</feature>
<feature type="domain" description="Protein kinase" evidence="17">
    <location>
        <begin position="346"/>
        <end position="617"/>
    </location>
</feature>
<evidence type="ECO:0000256" key="3">
    <source>
        <dbReference type="ARBA" id="ARBA00022553"/>
    </source>
</evidence>
<keyword evidence="2" id="KW-0723">Serine/threonine-protein kinase</keyword>
<comment type="subcellular location">
    <subcellularLocation>
        <location evidence="1">Membrane</location>
        <topology evidence="1">Single-pass membrane protein</topology>
    </subcellularLocation>
</comment>
<keyword evidence="9 19" id="KW-0418">Kinase</keyword>
<evidence type="ECO:0000256" key="6">
    <source>
        <dbReference type="ARBA" id="ARBA00022729"/>
    </source>
</evidence>
<dbReference type="GO" id="GO:0005886">
    <property type="term" value="C:plasma membrane"/>
    <property type="evidence" value="ECO:0007669"/>
    <property type="project" value="TreeGrafter"/>
</dbReference>
<dbReference type="SMART" id="SM00220">
    <property type="entry name" value="S_TKc"/>
    <property type="match status" value="1"/>
</dbReference>
<dbReference type="EMBL" id="JAMFTS010000001">
    <property type="protein sequence ID" value="KAJ4813276.1"/>
    <property type="molecule type" value="Genomic_DNA"/>
</dbReference>
<evidence type="ECO:0000256" key="2">
    <source>
        <dbReference type="ARBA" id="ARBA00022527"/>
    </source>
</evidence>
<reference evidence="19" key="1">
    <citation type="submission" date="2022-08" db="EMBL/GenBank/DDBJ databases">
        <authorList>
            <person name="Marques A."/>
        </authorList>
    </citation>
    <scope>NUCLEOTIDE SEQUENCE</scope>
    <source>
        <strain evidence="19">RhyPub2mFocal</strain>
        <tissue evidence="19">Leaves</tissue>
    </source>
</reference>
<evidence type="ECO:0000256" key="9">
    <source>
        <dbReference type="ARBA" id="ARBA00022777"/>
    </source>
</evidence>
<evidence type="ECO:0000256" key="11">
    <source>
        <dbReference type="ARBA" id="ARBA00022989"/>
    </source>
</evidence>
<dbReference type="PROSITE" id="PS50011">
    <property type="entry name" value="PROTEIN_KINASE_DOM"/>
    <property type="match status" value="1"/>
</dbReference>
<feature type="binding site" evidence="14">
    <location>
        <position position="374"/>
    </location>
    <ligand>
        <name>ATP</name>
        <dbReference type="ChEBI" id="CHEBI:30616"/>
    </ligand>
</feature>
<evidence type="ECO:0000256" key="8">
    <source>
        <dbReference type="ARBA" id="ARBA00022741"/>
    </source>
</evidence>
<evidence type="ECO:0000256" key="12">
    <source>
        <dbReference type="ARBA" id="ARBA00023136"/>
    </source>
</evidence>
<evidence type="ECO:0000259" key="18">
    <source>
        <dbReference type="PROSITE" id="PS51473"/>
    </source>
</evidence>
<name>A0AAV8HAV7_9POAL</name>
<dbReference type="Pfam" id="PF07714">
    <property type="entry name" value="PK_Tyr_Ser-Thr"/>
    <property type="match status" value="1"/>
</dbReference>
<keyword evidence="4" id="KW-0808">Transferase</keyword>
<dbReference type="PROSITE" id="PS00107">
    <property type="entry name" value="PROTEIN_KINASE_ATP"/>
    <property type="match status" value="1"/>
</dbReference>
<dbReference type="CDD" id="cd23509">
    <property type="entry name" value="Gnk2-like"/>
    <property type="match status" value="2"/>
</dbReference>
<keyword evidence="10 14" id="KW-0067">ATP-binding</keyword>
<keyword evidence="20" id="KW-1185">Reference proteome</keyword>
<evidence type="ECO:0000256" key="7">
    <source>
        <dbReference type="ARBA" id="ARBA00022737"/>
    </source>
</evidence>
<dbReference type="InterPro" id="IPR008271">
    <property type="entry name" value="Ser/Thr_kinase_AS"/>
</dbReference>
<evidence type="ECO:0000259" key="17">
    <source>
        <dbReference type="PROSITE" id="PS50011"/>
    </source>
</evidence>
<feature type="domain" description="Gnk2-homologous" evidence="18">
    <location>
        <begin position="25"/>
        <end position="126"/>
    </location>
</feature>
<dbReference type="InterPro" id="IPR038408">
    <property type="entry name" value="GNK2_sf"/>
</dbReference>
<feature type="signal peptide" evidence="16">
    <location>
        <begin position="1"/>
        <end position="18"/>
    </location>
</feature>
<dbReference type="InterPro" id="IPR002902">
    <property type="entry name" value="GNK2"/>
</dbReference>
<gene>
    <name evidence="19" type="ORF">LUZ62_025842</name>
</gene>
<keyword evidence="5 15" id="KW-0812">Transmembrane</keyword>
<evidence type="ECO:0000256" key="15">
    <source>
        <dbReference type="SAM" id="Phobius"/>
    </source>
</evidence>
<keyword evidence="3" id="KW-0597">Phosphoprotein</keyword>
<dbReference type="FunFam" id="3.30.200.20:FF:000142">
    <property type="entry name" value="Cysteine-rich receptor-like protein kinase 10"/>
    <property type="match status" value="1"/>
</dbReference>
<dbReference type="FunFam" id="1.10.510.10:FF:000129">
    <property type="entry name" value="cysteine-rich receptor-like protein kinase 10"/>
    <property type="match status" value="1"/>
</dbReference>
<evidence type="ECO:0000256" key="13">
    <source>
        <dbReference type="ARBA" id="ARBA00023180"/>
    </source>
</evidence>
<keyword evidence="8 14" id="KW-0547">Nucleotide-binding</keyword>
<accession>A0AAV8HAV7</accession>
<evidence type="ECO:0000256" key="10">
    <source>
        <dbReference type="ARBA" id="ARBA00022840"/>
    </source>
</evidence>
<evidence type="ECO:0000313" key="20">
    <source>
        <dbReference type="Proteomes" id="UP001140206"/>
    </source>
</evidence>
<feature type="transmembrane region" description="Helical" evidence="15">
    <location>
        <begin position="283"/>
        <end position="305"/>
    </location>
</feature>
<dbReference type="Proteomes" id="UP001140206">
    <property type="component" value="Chromosome 1"/>
</dbReference>
<feature type="domain" description="Gnk2-homologous" evidence="18">
    <location>
        <begin position="130"/>
        <end position="239"/>
    </location>
</feature>
<keyword evidence="6 16" id="KW-0732">Signal</keyword>
<dbReference type="InterPro" id="IPR011009">
    <property type="entry name" value="Kinase-like_dom_sf"/>
</dbReference>
<dbReference type="InterPro" id="IPR017441">
    <property type="entry name" value="Protein_kinase_ATP_BS"/>
</dbReference>
<dbReference type="Gene3D" id="1.10.510.10">
    <property type="entry name" value="Transferase(Phosphotransferase) domain 1"/>
    <property type="match status" value="1"/>
</dbReference>
<dbReference type="Pfam" id="PF01657">
    <property type="entry name" value="Stress-antifung"/>
    <property type="match status" value="2"/>
</dbReference>
<keyword evidence="13" id="KW-0325">Glycoprotein</keyword>
<evidence type="ECO:0000256" key="4">
    <source>
        <dbReference type="ARBA" id="ARBA00022679"/>
    </source>
</evidence>
<proteinExistence type="predicted"/>
<dbReference type="CDD" id="cd14066">
    <property type="entry name" value="STKc_IRAK"/>
    <property type="match status" value="1"/>
</dbReference>
<dbReference type="FunFam" id="3.30.430.20:FF:000002">
    <property type="entry name" value="Cysteine-rich receptor-like protein kinase 10"/>
    <property type="match status" value="1"/>
</dbReference>
<dbReference type="AlphaFoldDB" id="A0AAV8HAV7"/>
<dbReference type="PANTHER" id="PTHR27002:SF1040">
    <property type="entry name" value="OS07G0538400 PROTEIN"/>
    <property type="match status" value="1"/>
</dbReference>
<organism evidence="19 20">
    <name type="scientific">Rhynchospora pubera</name>
    <dbReference type="NCBI Taxonomy" id="906938"/>
    <lineage>
        <taxon>Eukaryota</taxon>
        <taxon>Viridiplantae</taxon>
        <taxon>Streptophyta</taxon>
        <taxon>Embryophyta</taxon>
        <taxon>Tracheophyta</taxon>
        <taxon>Spermatophyta</taxon>
        <taxon>Magnoliopsida</taxon>
        <taxon>Liliopsida</taxon>
        <taxon>Poales</taxon>
        <taxon>Cyperaceae</taxon>
        <taxon>Cyperoideae</taxon>
        <taxon>Rhynchosporeae</taxon>
        <taxon>Rhynchospora</taxon>
    </lineage>
</organism>
<protein>
    <submittedName>
        <fullName evidence="19">Cysteine-rich RECEPTOR-like kinase</fullName>
    </submittedName>
</protein>
<dbReference type="GO" id="GO:0004674">
    <property type="term" value="F:protein serine/threonine kinase activity"/>
    <property type="evidence" value="ECO:0007669"/>
    <property type="project" value="UniProtKB-KW"/>
</dbReference>
<dbReference type="SUPFAM" id="SSF56112">
    <property type="entry name" value="Protein kinase-like (PK-like)"/>
    <property type="match status" value="1"/>
</dbReference>
<keyword evidence="12 15" id="KW-0472">Membrane</keyword>
<evidence type="ECO:0000256" key="1">
    <source>
        <dbReference type="ARBA" id="ARBA00004167"/>
    </source>
</evidence>
<evidence type="ECO:0000256" key="16">
    <source>
        <dbReference type="SAM" id="SignalP"/>
    </source>
</evidence>
<dbReference type="Gene3D" id="3.30.430.20">
    <property type="entry name" value="Gnk2 domain, C-X8-C-X2-C motif"/>
    <property type="match status" value="2"/>
</dbReference>
<comment type="caution">
    <text evidence="19">The sequence shown here is derived from an EMBL/GenBank/DDBJ whole genome shotgun (WGS) entry which is preliminary data.</text>
</comment>
<dbReference type="PROSITE" id="PS51473">
    <property type="entry name" value="GNK2"/>
    <property type="match status" value="2"/>
</dbReference>
<dbReference type="GO" id="GO:0005524">
    <property type="term" value="F:ATP binding"/>
    <property type="evidence" value="ECO:0007669"/>
    <property type="project" value="UniProtKB-UniRule"/>
</dbReference>
<keyword evidence="19" id="KW-0675">Receptor</keyword>
<dbReference type="InterPro" id="IPR000719">
    <property type="entry name" value="Prot_kinase_dom"/>
</dbReference>
<dbReference type="PANTHER" id="PTHR27002">
    <property type="entry name" value="RECEPTOR-LIKE SERINE/THREONINE-PROTEIN KINASE SD1-8"/>
    <property type="match status" value="1"/>
</dbReference>